<dbReference type="InterPro" id="IPR006073">
    <property type="entry name" value="GTP-bd"/>
</dbReference>
<comment type="caution">
    <text evidence="12">The sequence shown here is derived from an EMBL/GenBank/DDBJ whole genome shotgun (WGS) entry which is preliminary data.</text>
</comment>
<evidence type="ECO:0000256" key="8">
    <source>
        <dbReference type="ARBA" id="ARBA00023210"/>
    </source>
</evidence>
<sequence length="199" mass="22052">MKKPAARFLRSVTRWEDLPVEGLPEVAFAGRSNVGKSSLINALLRAPGLARVSSTPGKTRQLNFYLVDNHLYFVDLPGYGFARAAQAERRAWAQLITRYLQERPTLALVVHLVDSRHPPTALDEAMMDLMRGQHVPYLIALTKADKVSAPRRVQATRQVAQALAKRALEVPVVVTSAHTGLGLRELWGWIAQVALGRQS</sequence>
<evidence type="ECO:0000256" key="6">
    <source>
        <dbReference type="ARBA" id="ARBA00022842"/>
    </source>
</evidence>
<comment type="function">
    <text evidence="10">Necessary for normal cell division and for the maintenance of normal septation.</text>
</comment>
<dbReference type="NCBIfam" id="TIGR03598">
    <property type="entry name" value="GTPase_YsxC"/>
    <property type="match status" value="1"/>
</dbReference>
<keyword evidence="8 10" id="KW-0717">Septation</keyword>
<keyword evidence="3 10" id="KW-0132">Cell division</keyword>
<evidence type="ECO:0000256" key="9">
    <source>
        <dbReference type="ARBA" id="ARBA00023306"/>
    </source>
</evidence>
<evidence type="ECO:0000256" key="5">
    <source>
        <dbReference type="ARBA" id="ARBA00022741"/>
    </source>
</evidence>
<feature type="domain" description="EngB-type G" evidence="11">
    <location>
        <begin position="22"/>
        <end position="196"/>
    </location>
</feature>
<dbReference type="CDD" id="cd01876">
    <property type="entry name" value="YihA_EngB"/>
    <property type="match status" value="1"/>
</dbReference>
<dbReference type="PROSITE" id="PS51706">
    <property type="entry name" value="G_ENGB"/>
    <property type="match status" value="1"/>
</dbReference>
<evidence type="ECO:0000256" key="7">
    <source>
        <dbReference type="ARBA" id="ARBA00023134"/>
    </source>
</evidence>
<reference evidence="12" key="1">
    <citation type="journal article" date="2020" name="mSystems">
        <title>Genome- and Community-Level Interaction Insights into Carbon Utilization and Element Cycling Functions of Hydrothermarchaeota in Hydrothermal Sediment.</title>
        <authorList>
            <person name="Zhou Z."/>
            <person name="Liu Y."/>
            <person name="Xu W."/>
            <person name="Pan J."/>
            <person name="Luo Z.H."/>
            <person name="Li M."/>
        </authorList>
    </citation>
    <scope>NUCLEOTIDE SEQUENCE [LARGE SCALE GENOMIC DNA]</scope>
    <source>
        <strain evidence="12">SpSt-143</strain>
    </source>
</reference>
<dbReference type="GO" id="GO:0046872">
    <property type="term" value="F:metal ion binding"/>
    <property type="evidence" value="ECO:0007669"/>
    <property type="project" value="UniProtKB-KW"/>
</dbReference>
<dbReference type="GO" id="GO:0000917">
    <property type="term" value="P:division septum assembly"/>
    <property type="evidence" value="ECO:0007669"/>
    <property type="project" value="UniProtKB-KW"/>
</dbReference>
<dbReference type="SUPFAM" id="SSF52540">
    <property type="entry name" value="P-loop containing nucleoside triphosphate hydrolases"/>
    <property type="match status" value="1"/>
</dbReference>
<dbReference type="PANTHER" id="PTHR11649:SF13">
    <property type="entry name" value="ENGB-TYPE G DOMAIN-CONTAINING PROTEIN"/>
    <property type="match status" value="1"/>
</dbReference>
<dbReference type="InterPro" id="IPR027417">
    <property type="entry name" value="P-loop_NTPase"/>
</dbReference>
<keyword evidence="9 10" id="KW-0131">Cell cycle</keyword>
<evidence type="ECO:0000256" key="1">
    <source>
        <dbReference type="ARBA" id="ARBA00001946"/>
    </source>
</evidence>
<comment type="cofactor">
    <cofactor evidence="1">
        <name>Mg(2+)</name>
        <dbReference type="ChEBI" id="CHEBI:18420"/>
    </cofactor>
</comment>
<dbReference type="InterPro" id="IPR019987">
    <property type="entry name" value="GTP-bd_ribosome_bio_YsxC"/>
</dbReference>
<keyword evidence="5 10" id="KW-0547">Nucleotide-binding</keyword>
<name>A0A7V2B1M8_RHOMR</name>
<evidence type="ECO:0000259" key="11">
    <source>
        <dbReference type="PROSITE" id="PS51706"/>
    </source>
</evidence>
<dbReference type="AlphaFoldDB" id="A0A7V2B1M8"/>
<dbReference type="Pfam" id="PF01926">
    <property type="entry name" value="MMR_HSR1"/>
    <property type="match status" value="1"/>
</dbReference>
<dbReference type="GO" id="GO:0005525">
    <property type="term" value="F:GTP binding"/>
    <property type="evidence" value="ECO:0007669"/>
    <property type="project" value="UniProtKB-UniRule"/>
</dbReference>
<evidence type="ECO:0000256" key="3">
    <source>
        <dbReference type="ARBA" id="ARBA00022618"/>
    </source>
</evidence>
<evidence type="ECO:0000256" key="10">
    <source>
        <dbReference type="HAMAP-Rule" id="MF_00321"/>
    </source>
</evidence>
<evidence type="ECO:0000256" key="2">
    <source>
        <dbReference type="ARBA" id="ARBA00009638"/>
    </source>
</evidence>
<dbReference type="HAMAP" id="MF_00321">
    <property type="entry name" value="GTPase_EngB"/>
    <property type="match status" value="1"/>
</dbReference>
<accession>A0A7V2B1M8</accession>
<evidence type="ECO:0000313" key="12">
    <source>
        <dbReference type="EMBL" id="HER96656.1"/>
    </source>
</evidence>
<protein>
    <recommendedName>
        <fullName evidence="10">Probable GTP-binding protein EngB</fullName>
    </recommendedName>
</protein>
<dbReference type="PANTHER" id="PTHR11649">
    <property type="entry name" value="MSS1/TRME-RELATED GTP-BINDING PROTEIN"/>
    <property type="match status" value="1"/>
</dbReference>
<dbReference type="EMBL" id="DSGB01000006">
    <property type="protein sequence ID" value="HER96656.1"/>
    <property type="molecule type" value="Genomic_DNA"/>
</dbReference>
<proteinExistence type="inferred from homology"/>
<dbReference type="InterPro" id="IPR030393">
    <property type="entry name" value="G_ENGB_dom"/>
</dbReference>
<organism evidence="12">
    <name type="scientific">Rhodothermus marinus</name>
    <name type="common">Rhodothermus obamensis</name>
    <dbReference type="NCBI Taxonomy" id="29549"/>
    <lineage>
        <taxon>Bacteria</taxon>
        <taxon>Pseudomonadati</taxon>
        <taxon>Rhodothermota</taxon>
        <taxon>Rhodothermia</taxon>
        <taxon>Rhodothermales</taxon>
        <taxon>Rhodothermaceae</taxon>
        <taxon>Rhodothermus</taxon>
    </lineage>
</organism>
<keyword evidence="7 10" id="KW-0342">GTP-binding</keyword>
<keyword evidence="4" id="KW-0479">Metal-binding</keyword>
<keyword evidence="6" id="KW-0460">Magnesium</keyword>
<gene>
    <name evidence="10" type="primary">engB</name>
    <name evidence="12" type="ORF">ENO59_09095</name>
</gene>
<dbReference type="Gene3D" id="3.40.50.300">
    <property type="entry name" value="P-loop containing nucleotide triphosphate hydrolases"/>
    <property type="match status" value="1"/>
</dbReference>
<evidence type="ECO:0000256" key="4">
    <source>
        <dbReference type="ARBA" id="ARBA00022723"/>
    </source>
</evidence>
<comment type="similarity">
    <text evidence="2 10">Belongs to the TRAFAC class TrmE-Era-EngA-EngB-Septin-like GTPase superfamily. EngB GTPase family.</text>
</comment>